<feature type="domain" description="AMP-dependent synthetase/ligase" evidence="1">
    <location>
        <begin position="42"/>
        <end position="432"/>
    </location>
</feature>
<dbReference type="RefSeq" id="WP_090229290.1">
    <property type="nucleotide sequence ID" value="NZ_FNJC01000003.1"/>
</dbReference>
<feature type="domain" description="AMP-binding enzyme C-terminal" evidence="2">
    <location>
        <begin position="484"/>
        <end position="558"/>
    </location>
</feature>
<dbReference type="InterPro" id="IPR025110">
    <property type="entry name" value="AMP-bd_C"/>
</dbReference>
<evidence type="ECO:0000259" key="2">
    <source>
        <dbReference type="Pfam" id="PF13193"/>
    </source>
</evidence>
<keyword evidence="4" id="KW-1185">Reference proteome</keyword>
<dbReference type="Proteomes" id="UP000198795">
    <property type="component" value="Unassembled WGS sequence"/>
</dbReference>
<dbReference type="Gene3D" id="3.40.50.12780">
    <property type="entry name" value="N-terminal domain of ligase-like"/>
    <property type="match status" value="1"/>
</dbReference>
<dbReference type="InterPro" id="IPR042099">
    <property type="entry name" value="ANL_N_sf"/>
</dbReference>
<dbReference type="InterPro" id="IPR020845">
    <property type="entry name" value="AMP-binding_CS"/>
</dbReference>
<dbReference type="EMBL" id="FNJC01000003">
    <property type="protein sequence ID" value="SDP28174.1"/>
    <property type="molecule type" value="Genomic_DNA"/>
</dbReference>
<organism evidence="3 4">
    <name type="scientific">Filomicrobium insigne</name>
    <dbReference type="NCBI Taxonomy" id="418854"/>
    <lineage>
        <taxon>Bacteria</taxon>
        <taxon>Pseudomonadati</taxon>
        <taxon>Pseudomonadota</taxon>
        <taxon>Alphaproteobacteria</taxon>
        <taxon>Hyphomicrobiales</taxon>
        <taxon>Hyphomicrobiaceae</taxon>
        <taxon>Filomicrobium</taxon>
    </lineage>
</organism>
<comment type="caution">
    <text evidence="3">The sequence shown here is derived from an EMBL/GenBank/DDBJ whole genome shotgun (WGS) entry which is preliminary data.</text>
</comment>
<dbReference type="Pfam" id="PF13193">
    <property type="entry name" value="AMP-binding_C"/>
    <property type="match status" value="1"/>
</dbReference>
<dbReference type="PANTHER" id="PTHR43767">
    <property type="entry name" value="LONG-CHAIN-FATTY-ACID--COA LIGASE"/>
    <property type="match status" value="1"/>
</dbReference>
<name>A0A1H0RF78_9HYPH</name>
<sequence>MTSHDVAVSPQSKAEWPWLKGYPENVDWYRTYKSAPIYVLLDEAASSHPENICTDFLGRKLTYGEISKLVDETAAGLQALGVGAGSRVGLLLPNSPTYIVYYFAILKAGGVVVNYNPLYTVEELSAQVVDSDTEIMVTLDLRILFDKVEALISNGTLKQAVVGSFPGLLPATKAALFKLFKWHDLARPTASPVSDKILLDADVRKPGGKPVLREIDPDKELAVLQYTGGTTGVPKGAMLSHANIYINTLQVSDWGPVLAHGEERFLAVLPFFHVFAMTAVMNVAVKTAASMIIMARFRLNDTLALIHSSKPTVMPGVPTLFNAIINHPKLSSYDLSSLKYCISGGAALPLEVRTRFEELCGCPLVEGYGLSETSPVVTCNPIDGTARSNSIGLPVPATIISLRDVDDPEREVATGEKGELCVKGPQVMMGYWKNPEETEKVFTKDGFLRTGDVARMDEDGRFSIVDRMKDLIICSGFNVYPRRVEDAIYAHPDVVEVTVIGIEDSYRGEAPKAFVKLRDAAEVTEEDLMTFLEPKLSKIEMPSVIEFREELPKTLIGKLSKKELKEEERQRRAAN</sequence>
<dbReference type="InterPro" id="IPR045851">
    <property type="entry name" value="AMP-bd_C_sf"/>
</dbReference>
<evidence type="ECO:0000313" key="4">
    <source>
        <dbReference type="Proteomes" id="UP000198795"/>
    </source>
</evidence>
<protein>
    <submittedName>
        <fullName evidence="3">Long-chain acyl-CoA synthetase</fullName>
    </submittedName>
</protein>
<dbReference type="PANTHER" id="PTHR43767:SF12">
    <property type="entry name" value="AMP-DEPENDENT SYNTHETASE AND LIGASE"/>
    <property type="match status" value="1"/>
</dbReference>
<dbReference type="InterPro" id="IPR050237">
    <property type="entry name" value="ATP-dep_AMP-bd_enzyme"/>
</dbReference>
<dbReference type="SUPFAM" id="SSF56801">
    <property type="entry name" value="Acetyl-CoA synthetase-like"/>
    <property type="match status" value="1"/>
</dbReference>
<gene>
    <name evidence="3" type="ORF">SAMN04488061_2709</name>
</gene>
<dbReference type="Pfam" id="PF00501">
    <property type="entry name" value="AMP-binding"/>
    <property type="match status" value="1"/>
</dbReference>
<proteinExistence type="predicted"/>
<accession>A0A1H0RF78</accession>
<evidence type="ECO:0000259" key="1">
    <source>
        <dbReference type="Pfam" id="PF00501"/>
    </source>
</evidence>
<evidence type="ECO:0000313" key="3">
    <source>
        <dbReference type="EMBL" id="SDP28174.1"/>
    </source>
</evidence>
<dbReference type="PROSITE" id="PS00455">
    <property type="entry name" value="AMP_BINDING"/>
    <property type="match status" value="1"/>
</dbReference>
<dbReference type="InterPro" id="IPR000873">
    <property type="entry name" value="AMP-dep_synth/lig_dom"/>
</dbReference>
<reference evidence="3 4" key="1">
    <citation type="submission" date="2016-10" db="EMBL/GenBank/DDBJ databases">
        <authorList>
            <person name="Varghese N."/>
            <person name="Submissions S."/>
        </authorList>
    </citation>
    <scope>NUCLEOTIDE SEQUENCE [LARGE SCALE GENOMIC DNA]</scope>
    <source>
        <strain evidence="3 4">CGMCC 1.6497</strain>
    </source>
</reference>
<dbReference type="Gene3D" id="3.30.300.30">
    <property type="match status" value="1"/>
</dbReference>
<dbReference type="CDD" id="cd05936">
    <property type="entry name" value="FC-FACS_FadD_like"/>
    <property type="match status" value="1"/>
</dbReference>